<proteinExistence type="predicted"/>
<evidence type="ECO:0000256" key="1">
    <source>
        <dbReference type="SAM" id="MobiDB-lite"/>
    </source>
</evidence>
<sequence>MPPGHDEKDFIYFSRKTSIRYPSIHHHLEKLMVTPGSPVVPDRELRKKCIYGQWAHMHNWSLHVGKNPSWYLDVNEVCDLIEEIPEFSGIGCFWRLGTPIIEDSDDEDENSDDSDEDSDSEDLDDKEDIDEENEEI</sequence>
<organism evidence="2 3">
    <name type="scientific">Sphaerobolus stellatus (strain SS14)</name>
    <dbReference type="NCBI Taxonomy" id="990650"/>
    <lineage>
        <taxon>Eukaryota</taxon>
        <taxon>Fungi</taxon>
        <taxon>Dikarya</taxon>
        <taxon>Basidiomycota</taxon>
        <taxon>Agaricomycotina</taxon>
        <taxon>Agaricomycetes</taxon>
        <taxon>Phallomycetidae</taxon>
        <taxon>Geastrales</taxon>
        <taxon>Sphaerobolaceae</taxon>
        <taxon>Sphaerobolus</taxon>
    </lineage>
</organism>
<reference evidence="2 3" key="1">
    <citation type="submission" date="2014-06" db="EMBL/GenBank/DDBJ databases">
        <title>Evolutionary Origins and Diversification of the Mycorrhizal Mutualists.</title>
        <authorList>
            <consortium name="DOE Joint Genome Institute"/>
            <consortium name="Mycorrhizal Genomics Consortium"/>
            <person name="Kohler A."/>
            <person name="Kuo A."/>
            <person name="Nagy L.G."/>
            <person name="Floudas D."/>
            <person name="Copeland A."/>
            <person name="Barry K.W."/>
            <person name="Cichocki N."/>
            <person name="Veneault-Fourrey C."/>
            <person name="LaButti K."/>
            <person name="Lindquist E.A."/>
            <person name="Lipzen A."/>
            <person name="Lundell T."/>
            <person name="Morin E."/>
            <person name="Murat C."/>
            <person name="Riley R."/>
            <person name="Ohm R."/>
            <person name="Sun H."/>
            <person name="Tunlid A."/>
            <person name="Henrissat B."/>
            <person name="Grigoriev I.V."/>
            <person name="Hibbett D.S."/>
            <person name="Martin F."/>
        </authorList>
    </citation>
    <scope>NUCLEOTIDE SEQUENCE [LARGE SCALE GENOMIC DNA]</scope>
    <source>
        <strain evidence="2 3">SS14</strain>
    </source>
</reference>
<evidence type="ECO:0000313" key="3">
    <source>
        <dbReference type="Proteomes" id="UP000054279"/>
    </source>
</evidence>
<accession>A0A0C9TX04</accession>
<keyword evidence="3" id="KW-1185">Reference proteome</keyword>
<dbReference type="AlphaFoldDB" id="A0A0C9TX04"/>
<feature type="region of interest" description="Disordered" evidence="1">
    <location>
        <begin position="101"/>
        <end position="136"/>
    </location>
</feature>
<dbReference type="Proteomes" id="UP000054279">
    <property type="component" value="Unassembled WGS sequence"/>
</dbReference>
<gene>
    <name evidence="2" type="ORF">M422DRAFT_34852</name>
</gene>
<dbReference type="HOGENOM" id="CLU_1876726_0_0_1"/>
<evidence type="ECO:0000313" key="2">
    <source>
        <dbReference type="EMBL" id="KIJ34913.1"/>
    </source>
</evidence>
<protein>
    <submittedName>
        <fullName evidence="2">Uncharacterized protein</fullName>
    </submittedName>
</protein>
<feature type="compositionally biased region" description="Acidic residues" evidence="1">
    <location>
        <begin position="102"/>
        <end position="136"/>
    </location>
</feature>
<name>A0A0C9TX04_SPHS4</name>
<dbReference type="EMBL" id="KN837194">
    <property type="protein sequence ID" value="KIJ34913.1"/>
    <property type="molecule type" value="Genomic_DNA"/>
</dbReference>